<evidence type="ECO:0000313" key="1">
    <source>
        <dbReference type="EMBL" id="KAJ8129844.1"/>
    </source>
</evidence>
<sequence>MAKHFFSNIGATKDRRENPTPSAHVAQSQPPSYDSLVVDMHEQYDPAHIQTPARREESDGECEQSESSPPQLELNGTELLELDSTPLLPTVELDAVNYDAHPISSRTEIGAASLSQAPALASVSRASCLPTELQLNTEAPSNERRRPSLALNTQIDHCRTKINAPYLSPSSSLPSGSHGISPITPWSASSKSSTIWSATYSQGSMLASPITPLSANTHPLAPQEDLVFSAEKDIDIFACPKDPCHYAPGDVPELPGDNQLSSAIPQLLPDPFMFSCHPQDSYSWLSSMDTEISLSPSINMMFTDPNAKAAIPPEFLGSQIPSSAAKTFVEQVWDALGEHLSNSVSKLGRIQNNPLADTLRVQTPRTVASAGLARFRRALNPNYTARLDPFEYLCFVHLMYSISLVLHGDNLIALSNKLYEQAVAYSALFDAANRDYYYQIVTTIWQQNSREPQPQGRFGGSTNRSTGNKGKEPDYHTGQPAIANPDPLITAGQTFLDELESMMINGNIQQPIEVLNSELWSSHLASNQPNLQGPTPLTLASTYLVQDLCRRYHESENFLQKLKAIGQNARAGYYGTIRKLELELVQIGKNYLPKNDFQDQYILQVRELCDQVYAQPGTRPRVEYHLLGISLVDSLLRSIAREPQHPQEGHSEYSLMPPYTYEDEFFPDLNKPFVWSYPIIPGAPVSPGGVTDFGPPLDLTGLHSVTSDARLSTGSPNPLPVRSDASETPSEYTVSPAPLSDALPEIPPSTSYRPTPPAQPQGEGSEAPGPSTLGSSGPKVEASERCEICGYRPKGDPQWFKGSMAKHKKMQHSTNPPIIFKCPFPGCNSEYKNRRDNLRQHQIEKNHFVGDEASQRPLKRKRT</sequence>
<proteinExistence type="predicted"/>
<reference evidence="1" key="1">
    <citation type="submission" date="2022-12" db="EMBL/GenBank/DDBJ databases">
        <title>Genome Sequence of Lasiodiplodia mahajangana.</title>
        <authorList>
            <person name="Buettner E."/>
        </authorList>
    </citation>
    <scope>NUCLEOTIDE SEQUENCE</scope>
    <source>
        <strain evidence="1">VT137</strain>
    </source>
</reference>
<evidence type="ECO:0000313" key="2">
    <source>
        <dbReference type="Proteomes" id="UP001153332"/>
    </source>
</evidence>
<gene>
    <name evidence="1" type="ORF">O1611_g3787</name>
</gene>
<name>A0ACC2JQS3_9PEZI</name>
<dbReference type="EMBL" id="JAPUUL010000645">
    <property type="protein sequence ID" value="KAJ8129844.1"/>
    <property type="molecule type" value="Genomic_DNA"/>
</dbReference>
<comment type="caution">
    <text evidence="1">The sequence shown here is derived from an EMBL/GenBank/DDBJ whole genome shotgun (WGS) entry which is preliminary data.</text>
</comment>
<dbReference type="Proteomes" id="UP001153332">
    <property type="component" value="Unassembled WGS sequence"/>
</dbReference>
<accession>A0ACC2JQS3</accession>
<organism evidence="1 2">
    <name type="scientific">Lasiodiplodia mahajangana</name>
    <dbReference type="NCBI Taxonomy" id="1108764"/>
    <lineage>
        <taxon>Eukaryota</taxon>
        <taxon>Fungi</taxon>
        <taxon>Dikarya</taxon>
        <taxon>Ascomycota</taxon>
        <taxon>Pezizomycotina</taxon>
        <taxon>Dothideomycetes</taxon>
        <taxon>Dothideomycetes incertae sedis</taxon>
        <taxon>Botryosphaeriales</taxon>
        <taxon>Botryosphaeriaceae</taxon>
        <taxon>Lasiodiplodia</taxon>
    </lineage>
</organism>
<keyword evidence="2" id="KW-1185">Reference proteome</keyword>
<protein>
    <submittedName>
        <fullName evidence="1">Uncharacterized protein</fullName>
    </submittedName>
</protein>